<accession>A0A1B2J298</accession>
<name>A0A1B2J298_9LACO</name>
<keyword evidence="2" id="KW-1185">Reference proteome</keyword>
<protein>
    <submittedName>
        <fullName evidence="1">Uncharacterized protein</fullName>
    </submittedName>
</protein>
<proteinExistence type="predicted"/>
<dbReference type="Proteomes" id="UP000093267">
    <property type="component" value="Chromosome"/>
</dbReference>
<sequence>MVGIFAAAKPAQAATKVPSSLRHSWYMTLPSIKDPSFIKFTSRSIDVGDKSYHNKISGSNLQVIKKSGGWYEIGYKGITNPTYRTKKIKIGNTKRTVLLKKYSKNSHYADVFLNGKKVKLLLQYSSYFLG</sequence>
<dbReference type="AlphaFoldDB" id="A0A1B2J298"/>
<organism evidence="1 2">
    <name type="scientific">Secundilactobacillus paracollinoides</name>
    <dbReference type="NCBI Taxonomy" id="240427"/>
    <lineage>
        <taxon>Bacteria</taxon>
        <taxon>Bacillati</taxon>
        <taxon>Bacillota</taxon>
        <taxon>Bacilli</taxon>
        <taxon>Lactobacillales</taxon>
        <taxon>Lactobacillaceae</taxon>
        <taxon>Secundilactobacillus</taxon>
    </lineage>
</organism>
<evidence type="ECO:0000313" key="1">
    <source>
        <dbReference type="EMBL" id="ANZ68408.1"/>
    </source>
</evidence>
<reference evidence="1 2" key="1">
    <citation type="submission" date="2016-03" db="EMBL/GenBank/DDBJ databases">
        <title>Pediococcus and Lactobacillus from brewery environment - whole genome sequencing and assembly.</title>
        <authorList>
            <person name="Behr J."/>
            <person name="Geissler A.J."/>
            <person name="Vogel R.F."/>
        </authorList>
    </citation>
    <scope>NUCLEOTIDE SEQUENCE [LARGE SCALE GENOMIC DNA]</scope>
    <source>
        <strain evidence="1 2">TMW 1.1995</strain>
    </source>
</reference>
<evidence type="ECO:0000313" key="2">
    <source>
        <dbReference type="Proteomes" id="UP000093267"/>
    </source>
</evidence>
<gene>
    <name evidence="1" type="ORF">AYR63_06590</name>
</gene>
<dbReference type="EMBL" id="CP014924">
    <property type="protein sequence ID" value="ANZ68408.1"/>
    <property type="molecule type" value="Genomic_DNA"/>
</dbReference>